<proteinExistence type="predicted"/>
<reference evidence="2 3" key="1">
    <citation type="journal article" date="2018" name="Science">
        <title>The opium poppy genome and morphinan production.</title>
        <authorList>
            <person name="Guo L."/>
            <person name="Winzer T."/>
            <person name="Yang X."/>
            <person name="Li Y."/>
            <person name="Ning Z."/>
            <person name="He Z."/>
            <person name="Teodor R."/>
            <person name="Lu Y."/>
            <person name="Bowser T.A."/>
            <person name="Graham I.A."/>
            <person name="Ye K."/>
        </authorList>
    </citation>
    <scope>NUCLEOTIDE SEQUENCE [LARGE SCALE GENOMIC DNA]</scope>
    <source>
        <strain evidence="3">cv. HN1</strain>
        <tissue evidence="2">Leaves</tissue>
    </source>
</reference>
<gene>
    <name evidence="2" type="ORF">C5167_049198</name>
</gene>
<evidence type="ECO:0000313" key="3">
    <source>
        <dbReference type="Proteomes" id="UP000316621"/>
    </source>
</evidence>
<evidence type="ECO:0000313" key="2">
    <source>
        <dbReference type="EMBL" id="RZC73719.1"/>
    </source>
</evidence>
<dbReference type="AlphaFoldDB" id="A0A4Y7KP48"/>
<feature type="compositionally biased region" description="Basic and acidic residues" evidence="1">
    <location>
        <begin position="185"/>
        <end position="198"/>
    </location>
</feature>
<dbReference type="Gramene" id="RZC73719">
    <property type="protein sequence ID" value="RZC73719"/>
    <property type="gene ID" value="C5167_049198"/>
</dbReference>
<feature type="region of interest" description="Disordered" evidence="1">
    <location>
        <begin position="155"/>
        <end position="198"/>
    </location>
</feature>
<organism evidence="2 3">
    <name type="scientific">Papaver somniferum</name>
    <name type="common">Opium poppy</name>
    <dbReference type="NCBI Taxonomy" id="3469"/>
    <lineage>
        <taxon>Eukaryota</taxon>
        <taxon>Viridiplantae</taxon>
        <taxon>Streptophyta</taxon>
        <taxon>Embryophyta</taxon>
        <taxon>Tracheophyta</taxon>
        <taxon>Spermatophyta</taxon>
        <taxon>Magnoliopsida</taxon>
        <taxon>Ranunculales</taxon>
        <taxon>Papaveraceae</taxon>
        <taxon>Papaveroideae</taxon>
        <taxon>Papaver</taxon>
    </lineage>
</organism>
<evidence type="ECO:0000256" key="1">
    <source>
        <dbReference type="SAM" id="MobiDB-lite"/>
    </source>
</evidence>
<dbReference type="EMBL" id="CM010722">
    <property type="protein sequence ID" value="RZC73719.1"/>
    <property type="molecule type" value="Genomic_DNA"/>
</dbReference>
<accession>A0A4Y7KP48</accession>
<keyword evidence="3" id="KW-1185">Reference proteome</keyword>
<dbReference type="Proteomes" id="UP000316621">
    <property type="component" value="Chromosome 8"/>
</dbReference>
<protein>
    <submittedName>
        <fullName evidence="2">Uncharacterized protein</fullName>
    </submittedName>
</protein>
<sequence>MAYATNSTKVYFNMELPEVVDMRQRCCRPTPPRQITLPTKRGNSTAALLLFDNRNTISNYWFPNGMPEQNKILYRVTANRLLTDDGWYYPGCSNCTMKLVGEEGSCCGSKSRTIPTQLIFVTLDGEVQNIAKHQYQRKSYPTFTVTKLSYNPVDHVFPAEPTRPPRSKKQETKVDLQEEQTNKNLRRENKADGSDEPT</sequence>
<name>A0A4Y7KP48_PAPSO</name>